<accession>A0A5D8ZZM8</accession>
<dbReference type="OrthoDB" id="1266155at2"/>
<keyword evidence="1" id="KW-0614">Plasmid</keyword>
<evidence type="ECO:0000313" key="2">
    <source>
        <dbReference type="Proteomes" id="UP000323884"/>
    </source>
</evidence>
<proteinExistence type="predicted"/>
<comment type="caution">
    <text evidence="1">The sequence shown here is derived from an EMBL/GenBank/DDBJ whole genome shotgun (WGS) entry which is preliminary data.</text>
</comment>
<protein>
    <submittedName>
        <fullName evidence="1">Uncharacterized protein</fullName>
    </submittedName>
</protein>
<evidence type="ECO:0000313" key="1">
    <source>
        <dbReference type="EMBL" id="TZG00038.1"/>
    </source>
</evidence>
<dbReference type="AlphaFoldDB" id="A0A5D8ZZM8"/>
<dbReference type="EMBL" id="VTRU01000001">
    <property type="protein sequence ID" value="TZG00038.1"/>
    <property type="molecule type" value="Genomic_DNA"/>
</dbReference>
<geneLocation type="plasmid" evidence="1">
    <name>unnamed1</name>
</geneLocation>
<name>A0A5D8ZZM8_9FLAO</name>
<keyword evidence="2" id="KW-1185">Reference proteome</keyword>
<dbReference type="RefSeq" id="WP_149387078.1">
    <property type="nucleotide sequence ID" value="NZ_VTRU01000001.1"/>
</dbReference>
<reference evidence="1 2" key="1">
    <citation type="submission" date="2019-08" db="EMBL/GenBank/DDBJ databases">
        <title>Draft genome sequence of Chryseobacterium sp. Gsoil 183.</title>
        <authorList>
            <person name="Im W.-T."/>
        </authorList>
    </citation>
    <scope>NUCLEOTIDE SEQUENCE [LARGE SCALE GENOMIC DNA]</scope>
    <source>
        <strain evidence="1 2">Gsoil 183</strain>
        <plasmid evidence="1">unnamed1</plasmid>
    </source>
</reference>
<dbReference type="Proteomes" id="UP000323884">
    <property type="component" value="Unassembled WGS sequence"/>
</dbReference>
<gene>
    <name evidence="1" type="ORF">FW781_08970</name>
</gene>
<sequence>MTNNPYWIFKNDELEKSTILAKELNISKSDFMSIQSWFDLLLLKHQEASSNKDEQLKTEAELETKFNELISSKITRKSYKYILPKLLNYNNVFNDAFLRSLYVARIGALLRDNLISKLVKDRMIVYSPEDFLYVTVYLRENYFISPNSNFLEDILKIENVRGIIEQGSAGTKFETLKNILYIVSQKDFHHDIICFKKILKLVLATDVELIHYLKGFQVVNNQGCYKIINDIFNLQISEDQWKDFESKVQVICFFDSARSANPTPAWNRKFQEVSASIEKDKLLQVVETVLRNEDSCIYRFDYGAEWGDDVSKRFLKSAKWIKEILN</sequence>
<organism evidence="1 2">
    <name type="scientific">Chryseobacterium panacisoli</name>
    <dbReference type="NCBI Taxonomy" id="1807141"/>
    <lineage>
        <taxon>Bacteria</taxon>
        <taxon>Pseudomonadati</taxon>
        <taxon>Bacteroidota</taxon>
        <taxon>Flavobacteriia</taxon>
        <taxon>Flavobacteriales</taxon>
        <taxon>Weeksellaceae</taxon>
        <taxon>Chryseobacterium group</taxon>
        <taxon>Chryseobacterium</taxon>
    </lineage>
</organism>